<evidence type="ECO:0000259" key="6">
    <source>
        <dbReference type="Pfam" id="PF07687"/>
    </source>
</evidence>
<dbReference type="Gene3D" id="3.40.630.10">
    <property type="entry name" value="Zn peptidases"/>
    <property type="match status" value="2"/>
</dbReference>
<evidence type="ECO:0000256" key="5">
    <source>
        <dbReference type="ARBA" id="ARBA00023285"/>
    </source>
</evidence>
<keyword evidence="8" id="KW-1185">Reference proteome</keyword>
<dbReference type="EMBL" id="LT629701">
    <property type="protein sequence ID" value="SDM56027.1"/>
    <property type="molecule type" value="Genomic_DNA"/>
</dbReference>
<dbReference type="AlphaFoldDB" id="A0A1G9U7R6"/>
<dbReference type="InterPro" id="IPR011650">
    <property type="entry name" value="Peptidase_M20_dimer"/>
</dbReference>
<dbReference type="SUPFAM" id="SSF53187">
    <property type="entry name" value="Zn-dependent exopeptidases"/>
    <property type="match status" value="1"/>
</dbReference>
<keyword evidence="4" id="KW-0862">Zinc</keyword>
<evidence type="ECO:0000313" key="8">
    <source>
        <dbReference type="Proteomes" id="UP000183376"/>
    </source>
</evidence>
<name>A0A1G9U7R6_ALLAB</name>
<dbReference type="InterPro" id="IPR050072">
    <property type="entry name" value="Peptidase_M20A"/>
</dbReference>
<dbReference type="STRING" id="211114.SAMN04489726_2246"/>
<comment type="similarity">
    <text evidence="3">Belongs to the peptidase M20A family.</text>
</comment>
<gene>
    <name evidence="7" type="ORF">SAMN04489726_2246</name>
</gene>
<feature type="domain" description="Peptidase M20 dimerisation" evidence="6">
    <location>
        <begin position="223"/>
        <end position="332"/>
    </location>
</feature>
<dbReference type="InterPro" id="IPR010182">
    <property type="entry name" value="ArgE/DapE"/>
</dbReference>
<dbReference type="Gene3D" id="3.30.70.360">
    <property type="match status" value="1"/>
</dbReference>
<evidence type="ECO:0000313" key="7">
    <source>
        <dbReference type="EMBL" id="SDM56027.1"/>
    </source>
</evidence>
<comment type="cofactor">
    <cofactor evidence="1">
        <name>Co(2+)</name>
        <dbReference type="ChEBI" id="CHEBI:48828"/>
    </cofactor>
</comment>
<reference evidence="7 8" key="1">
    <citation type="submission" date="2016-10" db="EMBL/GenBank/DDBJ databases">
        <authorList>
            <person name="de Groot N.N."/>
        </authorList>
    </citation>
    <scope>NUCLEOTIDE SEQUENCE [LARGE SCALE GENOMIC DNA]</scope>
    <source>
        <strain evidence="7 8">DSM 44149</strain>
    </source>
</reference>
<dbReference type="RefSeq" id="WP_030433880.1">
    <property type="nucleotide sequence ID" value="NZ_JOEF01000063.1"/>
</dbReference>
<dbReference type="Pfam" id="PF01546">
    <property type="entry name" value="Peptidase_M20"/>
    <property type="match status" value="1"/>
</dbReference>
<proteinExistence type="inferred from homology"/>
<dbReference type="Proteomes" id="UP000183376">
    <property type="component" value="Chromosome I"/>
</dbReference>
<evidence type="ECO:0000256" key="4">
    <source>
        <dbReference type="ARBA" id="ARBA00022833"/>
    </source>
</evidence>
<sequence>MTAAPPTDEVRARILAAVDGLRDEMVTSLQSLVRIPSVNPKYPGVEYEEHVGREGEGSAVLAELYERAGAAVDVFAVEPGRENAVGRLGGGTGRSLIFNGHVDVVPGGDPADWHVAPPFSGEVVGNRMYGRGTTDQKAGLIGQAYAAIALRRAGVQLSGDLLLQCAVGEETVDYTCGTGAIVERGYTADAAVVSEPSAPPTPVSLAVVSPGLLWFSVTVEGIKVHCSMRGETIHPHRAGDALGVNAIDKIFTVYQALRGLEQEWVQTQRHELFFDGHFALLPGVIRGAPGDLAVPFALSDSATIEYTVMYHPQRDGEDVRAEIQGVIDRAADSDPWLRKHRPVCEWKLQWDPYSIEPDADINQALAAAYRRAAVGTGFAPEPTFTGFYGGCDATVLKKLGIPSVVLGPGDLRVAHANDEYVDLGEMWLAARTYALLAADWCGVV</sequence>
<dbReference type="NCBIfam" id="TIGR01910">
    <property type="entry name" value="DapE-ArgE"/>
    <property type="match status" value="1"/>
</dbReference>
<evidence type="ECO:0000256" key="2">
    <source>
        <dbReference type="ARBA" id="ARBA00001947"/>
    </source>
</evidence>
<evidence type="ECO:0000256" key="3">
    <source>
        <dbReference type="ARBA" id="ARBA00006247"/>
    </source>
</evidence>
<organism evidence="7 8">
    <name type="scientific">Allokutzneria albata</name>
    <name type="common">Kibdelosporangium albatum</name>
    <dbReference type="NCBI Taxonomy" id="211114"/>
    <lineage>
        <taxon>Bacteria</taxon>
        <taxon>Bacillati</taxon>
        <taxon>Actinomycetota</taxon>
        <taxon>Actinomycetes</taxon>
        <taxon>Pseudonocardiales</taxon>
        <taxon>Pseudonocardiaceae</taxon>
        <taxon>Allokutzneria</taxon>
    </lineage>
</organism>
<dbReference type="GO" id="GO:0016787">
    <property type="term" value="F:hydrolase activity"/>
    <property type="evidence" value="ECO:0007669"/>
    <property type="project" value="InterPro"/>
</dbReference>
<dbReference type="PANTHER" id="PTHR43808:SF25">
    <property type="entry name" value="PEPTIDASE M20 DIMERISATION DOMAIN-CONTAINING PROTEIN"/>
    <property type="match status" value="1"/>
</dbReference>
<protein>
    <submittedName>
        <fullName evidence="7">Acetylornithine deacetylase</fullName>
    </submittedName>
</protein>
<keyword evidence="5" id="KW-0170">Cobalt</keyword>
<dbReference type="Pfam" id="PF07687">
    <property type="entry name" value="M20_dimer"/>
    <property type="match status" value="1"/>
</dbReference>
<evidence type="ECO:0000256" key="1">
    <source>
        <dbReference type="ARBA" id="ARBA00001941"/>
    </source>
</evidence>
<accession>A0A1G9U7R6</accession>
<comment type="cofactor">
    <cofactor evidence="2">
        <name>Zn(2+)</name>
        <dbReference type="ChEBI" id="CHEBI:29105"/>
    </cofactor>
</comment>
<dbReference type="InterPro" id="IPR002933">
    <property type="entry name" value="Peptidase_M20"/>
</dbReference>
<dbReference type="eggNOG" id="COG0624">
    <property type="taxonomic scope" value="Bacteria"/>
</dbReference>
<dbReference type="PANTHER" id="PTHR43808">
    <property type="entry name" value="ACETYLORNITHINE DEACETYLASE"/>
    <property type="match status" value="1"/>
</dbReference>